<dbReference type="SMART" id="SM00880">
    <property type="entry name" value="CHAD"/>
    <property type="match status" value="1"/>
</dbReference>
<dbReference type="AlphaFoldDB" id="A0A849VNY7"/>
<reference evidence="3 4" key="1">
    <citation type="submission" date="2020-05" db="EMBL/GenBank/DDBJ databases">
        <authorList>
            <person name="Kim M.K."/>
        </authorList>
    </citation>
    <scope>NUCLEOTIDE SEQUENCE [LARGE SCALE GENOMIC DNA]</scope>
    <source>
        <strain evidence="3 4">BT25</strain>
    </source>
</reference>
<dbReference type="PANTHER" id="PTHR39569:SF1">
    <property type="entry name" value="INORGANIC TRIPHOSPHATASE"/>
    <property type="match status" value="1"/>
</dbReference>
<comment type="caution">
    <text evidence="3">The sequence shown here is derived from an EMBL/GenBank/DDBJ whole genome shotgun (WGS) entry which is preliminary data.</text>
</comment>
<dbReference type="EMBL" id="JABUMX010000001">
    <property type="protein sequence ID" value="NTS30744.1"/>
    <property type="molecule type" value="Genomic_DNA"/>
</dbReference>
<dbReference type="GO" id="GO:0050355">
    <property type="term" value="F:inorganic triphosphate phosphatase activity"/>
    <property type="evidence" value="ECO:0007669"/>
    <property type="project" value="InterPro"/>
</dbReference>
<dbReference type="RefSeq" id="WP_162737103.1">
    <property type="nucleotide sequence ID" value="NZ_JABUMX010000001.1"/>
</dbReference>
<dbReference type="InterPro" id="IPR033469">
    <property type="entry name" value="CYTH-like_dom_sf"/>
</dbReference>
<gene>
    <name evidence="3" type="ORF">HQ945_05720</name>
</gene>
<protein>
    <submittedName>
        <fullName evidence="3">CHAD domain-containing protein</fullName>
    </submittedName>
</protein>
<evidence type="ECO:0000259" key="2">
    <source>
        <dbReference type="PROSITE" id="PS51708"/>
    </source>
</evidence>
<dbReference type="InterPro" id="IPR023577">
    <property type="entry name" value="CYTH_domain"/>
</dbReference>
<feature type="domain" description="CYTH" evidence="1">
    <location>
        <begin position="16"/>
        <end position="215"/>
    </location>
</feature>
<dbReference type="InterPro" id="IPR007899">
    <property type="entry name" value="CHAD_dom"/>
</dbReference>
<proteinExistence type="predicted"/>
<dbReference type="PROSITE" id="PS51708">
    <property type="entry name" value="CHAD"/>
    <property type="match status" value="1"/>
</dbReference>
<dbReference type="CDD" id="cd07756">
    <property type="entry name" value="CYTH-like_Pase_CHAD"/>
    <property type="match status" value="1"/>
</dbReference>
<evidence type="ECO:0000259" key="1">
    <source>
        <dbReference type="PROSITE" id="PS51707"/>
    </source>
</evidence>
<dbReference type="SUPFAM" id="SSF55154">
    <property type="entry name" value="CYTH-like phosphatases"/>
    <property type="match status" value="1"/>
</dbReference>
<evidence type="ECO:0000313" key="4">
    <source>
        <dbReference type="Proteomes" id="UP000550508"/>
    </source>
</evidence>
<dbReference type="Pfam" id="PF05235">
    <property type="entry name" value="CHAD"/>
    <property type="match status" value="1"/>
</dbReference>
<accession>A0A849VNY7</accession>
<dbReference type="GO" id="GO:0046872">
    <property type="term" value="F:metal ion binding"/>
    <property type="evidence" value="ECO:0007669"/>
    <property type="project" value="TreeGrafter"/>
</dbReference>
<evidence type="ECO:0000313" key="3">
    <source>
        <dbReference type="EMBL" id="NTS30744.1"/>
    </source>
</evidence>
<dbReference type="InterPro" id="IPR038186">
    <property type="entry name" value="CHAD_dom_sf"/>
</dbReference>
<name>A0A849VNY7_9HYPH</name>
<dbReference type="Proteomes" id="UP000550508">
    <property type="component" value="Unassembled WGS sequence"/>
</dbReference>
<dbReference type="PANTHER" id="PTHR39569">
    <property type="entry name" value="INORGANIC TRIPHOSPHATASE"/>
    <property type="match status" value="1"/>
</dbReference>
<dbReference type="Gene3D" id="2.40.320.10">
    <property type="entry name" value="Hypothetical Protein Pfu-838710-001"/>
    <property type="match status" value="1"/>
</dbReference>
<sequence>METITDKPWTSEQKPPVETELKLLVAVERFAAFRESALQRLSARNKGIIRRLEAIYFDTPDHALFDAGLTLRVRRTGRSFTQTVKRTASNGALSRHEWESPVHAMAPDLGSLPLLEIGAPFDKLDPQSLFPAFATNVRRHALMVDVPGAQIEVAFDDGKVEAGAWQQPISEVELELKQGRPAALYELGLSLMETEPLRLGVQTKSDRGYALACIKTPKAFKATQSGIGRDDIVDDAIAALLGNCHQQILANLVPAELSEVPDGVHQLRVGLRRLRTLLWLLRHEIGAPALAALEAEAKQLASNLGPARNWEVFISSTVANLEMAELEDIDFSGLRMAAYPFRDEAYVKVREVLASPVVNRFLLSLGLVIEQRNWRNNISAGTLGVLSEPVGKLGARVLGRIERKALKLGRHFRHLAPEQRHKVRITLKKLRYALEFFLPLYAGHGATGKYLKRLSHLQDSLGAENDIATSRELLHQLTEATTDPGVHRAIGAVAGWQRCYQIGKADQLLSDWKNFERQPLFSD</sequence>
<keyword evidence="4" id="KW-1185">Reference proteome</keyword>
<dbReference type="PROSITE" id="PS51707">
    <property type="entry name" value="CYTH"/>
    <property type="match status" value="1"/>
</dbReference>
<feature type="domain" description="CHAD" evidence="2">
    <location>
        <begin position="230"/>
        <end position="517"/>
    </location>
</feature>
<dbReference type="InterPro" id="IPR039013">
    <property type="entry name" value="YgiF"/>
</dbReference>
<dbReference type="SMART" id="SM01118">
    <property type="entry name" value="CYTH"/>
    <property type="match status" value="1"/>
</dbReference>
<dbReference type="Gene3D" id="1.40.20.10">
    <property type="entry name" value="CHAD domain"/>
    <property type="match status" value="1"/>
</dbReference>
<organism evidence="3 4">
    <name type="scientific">Phyllobacterium pellucidum</name>
    <dbReference type="NCBI Taxonomy" id="2740464"/>
    <lineage>
        <taxon>Bacteria</taxon>
        <taxon>Pseudomonadati</taxon>
        <taxon>Pseudomonadota</taxon>
        <taxon>Alphaproteobacteria</taxon>
        <taxon>Hyphomicrobiales</taxon>
        <taxon>Phyllobacteriaceae</taxon>
        <taxon>Phyllobacterium</taxon>
    </lineage>
</organism>
<dbReference type="Pfam" id="PF01928">
    <property type="entry name" value="CYTH"/>
    <property type="match status" value="1"/>
</dbReference>